<evidence type="ECO:0000313" key="3">
    <source>
        <dbReference type="EMBL" id="KAJ8772663.1"/>
    </source>
</evidence>
<accession>A0AAV8U0F4</accession>
<evidence type="ECO:0000256" key="1">
    <source>
        <dbReference type="SAM" id="MobiDB-lite"/>
    </source>
</evidence>
<feature type="region of interest" description="Disordered" evidence="1">
    <location>
        <begin position="835"/>
        <end position="862"/>
    </location>
</feature>
<dbReference type="GO" id="GO:0071818">
    <property type="term" value="C:BAT3 complex"/>
    <property type="evidence" value="ECO:0007669"/>
    <property type="project" value="TreeGrafter"/>
</dbReference>
<dbReference type="AlphaFoldDB" id="A0AAV8U0F4"/>
<dbReference type="PANTHER" id="PTHR15204:SF5">
    <property type="entry name" value="LARGE PROLINE-RICH PROTEIN BAG6 ISOFORM X1"/>
    <property type="match status" value="1"/>
</dbReference>
<feature type="region of interest" description="Disordered" evidence="1">
    <location>
        <begin position="694"/>
        <end position="731"/>
    </location>
</feature>
<dbReference type="SMART" id="SM00213">
    <property type="entry name" value="UBQ"/>
    <property type="match status" value="1"/>
</dbReference>
<dbReference type="InterPro" id="IPR019954">
    <property type="entry name" value="Ubiquitin_CS"/>
</dbReference>
<dbReference type="InterPro" id="IPR029071">
    <property type="entry name" value="Ubiquitin-like_domsf"/>
</dbReference>
<feature type="region of interest" description="Disordered" evidence="1">
    <location>
        <begin position="451"/>
        <end position="478"/>
    </location>
</feature>
<dbReference type="PANTHER" id="PTHR15204">
    <property type="entry name" value="LARGE PROLINE-RICH PROTEIN BAG6"/>
    <property type="match status" value="1"/>
</dbReference>
<sequence>MADQYSNAGSSTSNTVDGSESSIEINIKTLESQIYSFQVDKNMPVSVFKEKIADQTGVPVGQQRLIFRGKVLKDEHLLSEYQLENGHTLHLVARQPTQQSQPQPSADASSRDANVSDGNENGSGVPRNRIGQISHSVVLGTFNVGDHGEGAVPDINRVIGAVLNSLGIGGQAATTGIGGMQAPTLHSVMGQAQQGSEAGGLRGNVGGQNPAVNQTQPSQASPSPPFQSQPQVVQIPLTAAIPIPSLHSPIPDSLSTTSDFMTRMEQTLVHNGYQQSSSSTTASDLPRTELPFDARGLRTPEALIVILRQAEAFLSGHICTTLAHMARRLEQDGASTDPNVRGQIQTESAQVGLSMQHVGALFLELGRTILTLRMGQSPAESSVNAGPAVYISPSGPNPIMVQPFPLQTHSLFSSTFPPSNPTSLGPVGVPNAPRHVNIHIHAGSSMAPVLSSLGTRGSNGEGAQGERGSNTGSGGSSTVRVLPMRNVIAAAVPSNAGGIQVPDAAEPGMGVTIPQPPSDSSISSLVAEINSQLRSFAGNMQVQPASGSAGNDANNEHSNSMVVNGAAESSVPFADTVPDNDHKDEQTRVCNNETRENLVTAKDSYSEGSSSEESLLKLEGTSENATSSSNQHDIPDGARSVPIGLGLGGLDRKKRVKQLKSLVKNGDFGTTTSPHDHDLGTGMSGRQILQSLASRSAVSNRAGPDTTPSGQAASSENIAGNRPLGEQQSDGQFDAAGEMSQVLQSPALDGLLTNFSEQTGFGSPNMLRNMLQQLTQNPQVMSSVSQIAQQVDSQDLGNMFSGLGSGQGGGIDLSRMVQQMMPVVSQVFGNASATPPPFVGARTESQQQLHEGKLSGDGRSIHSANQIGTEEDMARITGHFDTPGDVFRTAVENAVRADQNGSASVEAVRELSNNEDLANDYLEILQRDVRRRLQGDRGQDKC</sequence>
<dbReference type="EMBL" id="JAIWQS010000002">
    <property type="protein sequence ID" value="KAJ8772663.1"/>
    <property type="molecule type" value="Genomic_DNA"/>
</dbReference>
<feature type="region of interest" description="Disordered" evidence="1">
    <location>
        <begin position="95"/>
        <end position="130"/>
    </location>
</feature>
<gene>
    <name evidence="3" type="ORF">K2173_027840</name>
</gene>
<dbReference type="GO" id="GO:0036503">
    <property type="term" value="P:ERAD pathway"/>
    <property type="evidence" value="ECO:0007669"/>
    <property type="project" value="TreeGrafter"/>
</dbReference>
<dbReference type="PRINTS" id="PR00348">
    <property type="entry name" value="UBIQUITIN"/>
</dbReference>
<reference evidence="3 4" key="1">
    <citation type="submission" date="2021-09" db="EMBL/GenBank/DDBJ databases">
        <title>Genomic insights and catalytic innovation underlie evolution of tropane alkaloids biosynthesis.</title>
        <authorList>
            <person name="Wang Y.-J."/>
            <person name="Tian T."/>
            <person name="Huang J.-P."/>
            <person name="Huang S.-X."/>
        </authorList>
    </citation>
    <scope>NUCLEOTIDE SEQUENCE [LARGE SCALE GENOMIC DNA]</scope>
    <source>
        <strain evidence="3">KIB-2018</strain>
        <tissue evidence="3">Leaf</tissue>
    </source>
</reference>
<feature type="compositionally biased region" description="Polar residues" evidence="1">
    <location>
        <begin position="706"/>
        <end position="718"/>
    </location>
</feature>
<protein>
    <recommendedName>
        <fullName evidence="2">Ubiquitin-like domain-containing protein</fullName>
    </recommendedName>
</protein>
<feature type="compositionally biased region" description="Low complexity" evidence="1">
    <location>
        <begin position="95"/>
        <end position="108"/>
    </location>
</feature>
<dbReference type="GO" id="GO:0031593">
    <property type="term" value="F:polyubiquitin modification-dependent protein binding"/>
    <property type="evidence" value="ECO:0007669"/>
    <property type="project" value="TreeGrafter"/>
</dbReference>
<feature type="domain" description="Ubiquitin-like" evidence="2">
    <location>
        <begin position="23"/>
        <end position="98"/>
    </location>
</feature>
<evidence type="ECO:0000259" key="2">
    <source>
        <dbReference type="PROSITE" id="PS50053"/>
    </source>
</evidence>
<organism evidence="3 4">
    <name type="scientific">Erythroxylum novogranatense</name>
    <dbReference type="NCBI Taxonomy" id="1862640"/>
    <lineage>
        <taxon>Eukaryota</taxon>
        <taxon>Viridiplantae</taxon>
        <taxon>Streptophyta</taxon>
        <taxon>Embryophyta</taxon>
        <taxon>Tracheophyta</taxon>
        <taxon>Spermatophyta</taxon>
        <taxon>Magnoliopsida</taxon>
        <taxon>eudicotyledons</taxon>
        <taxon>Gunneridae</taxon>
        <taxon>Pentapetalae</taxon>
        <taxon>rosids</taxon>
        <taxon>fabids</taxon>
        <taxon>Malpighiales</taxon>
        <taxon>Erythroxylaceae</taxon>
        <taxon>Erythroxylum</taxon>
    </lineage>
</organism>
<dbReference type="FunFam" id="3.10.20.90:FF:000154">
    <property type="entry name" value="Large proline-rich protein BAG6"/>
    <property type="match status" value="1"/>
</dbReference>
<dbReference type="GO" id="GO:0051787">
    <property type="term" value="F:misfolded protein binding"/>
    <property type="evidence" value="ECO:0007669"/>
    <property type="project" value="TreeGrafter"/>
</dbReference>
<dbReference type="SUPFAM" id="SSF54236">
    <property type="entry name" value="Ubiquitin-like"/>
    <property type="match status" value="1"/>
</dbReference>
<dbReference type="CDD" id="cd17039">
    <property type="entry name" value="Ubl_ubiquitin_like"/>
    <property type="match status" value="1"/>
</dbReference>
<dbReference type="Pfam" id="PF00240">
    <property type="entry name" value="ubiquitin"/>
    <property type="match status" value="1"/>
</dbReference>
<feature type="compositionally biased region" description="Gly residues" evidence="1">
    <location>
        <begin position="457"/>
        <end position="475"/>
    </location>
</feature>
<comment type="caution">
    <text evidence="3">The sequence shown here is derived from an EMBL/GenBank/DDBJ whole genome shotgun (WGS) entry which is preliminary data.</text>
</comment>
<dbReference type="InterPro" id="IPR019956">
    <property type="entry name" value="Ubiquitin_dom"/>
</dbReference>
<dbReference type="PROSITE" id="PS50053">
    <property type="entry name" value="UBIQUITIN_2"/>
    <property type="match status" value="1"/>
</dbReference>
<feature type="compositionally biased region" description="Gly residues" evidence="1">
    <location>
        <begin position="197"/>
        <end position="206"/>
    </location>
</feature>
<feature type="compositionally biased region" description="Low complexity" evidence="1">
    <location>
        <begin position="606"/>
        <end position="623"/>
    </location>
</feature>
<keyword evidence="4" id="KW-1185">Reference proteome</keyword>
<feature type="region of interest" description="Disordered" evidence="1">
    <location>
        <begin position="1"/>
        <end position="20"/>
    </location>
</feature>
<feature type="region of interest" description="Disordered" evidence="1">
    <location>
        <begin position="571"/>
        <end position="640"/>
    </location>
</feature>
<feature type="region of interest" description="Disordered" evidence="1">
    <location>
        <begin position="189"/>
        <end position="230"/>
    </location>
</feature>
<evidence type="ECO:0000313" key="4">
    <source>
        <dbReference type="Proteomes" id="UP001159364"/>
    </source>
</evidence>
<dbReference type="Proteomes" id="UP001159364">
    <property type="component" value="Linkage Group LG02"/>
</dbReference>
<feature type="compositionally biased region" description="Basic and acidic residues" evidence="1">
    <location>
        <begin position="850"/>
        <end position="860"/>
    </location>
</feature>
<proteinExistence type="predicted"/>
<dbReference type="PROSITE" id="PS00299">
    <property type="entry name" value="UBIQUITIN_1"/>
    <property type="match status" value="1"/>
</dbReference>
<dbReference type="InterPro" id="IPR000626">
    <property type="entry name" value="Ubiquitin-like_dom"/>
</dbReference>
<feature type="compositionally biased region" description="Polar residues" evidence="1">
    <location>
        <begin position="111"/>
        <end position="122"/>
    </location>
</feature>
<dbReference type="Gene3D" id="3.10.20.90">
    <property type="entry name" value="Phosphatidylinositol 3-kinase Catalytic Subunit, Chain A, domain 1"/>
    <property type="match status" value="1"/>
</dbReference>
<name>A0AAV8U0F4_9ROSI</name>